<feature type="region of interest" description="Disordered" evidence="3">
    <location>
        <begin position="567"/>
        <end position="605"/>
    </location>
</feature>
<dbReference type="GO" id="GO:0005085">
    <property type="term" value="F:guanyl-nucleotide exchange factor activity"/>
    <property type="evidence" value="ECO:0007669"/>
    <property type="project" value="UniProtKB-KW"/>
</dbReference>
<dbReference type="InterPro" id="IPR001895">
    <property type="entry name" value="RASGEF_cat_dom"/>
</dbReference>
<dbReference type="PROSITE" id="PS50009">
    <property type="entry name" value="RASGEF_CAT"/>
    <property type="match status" value="1"/>
</dbReference>
<dbReference type="GO" id="GO:0010667">
    <property type="term" value="P:negative regulation of cardiac muscle cell apoptotic process"/>
    <property type="evidence" value="ECO:0007669"/>
    <property type="project" value="Ensembl"/>
</dbReference>
<dbReference type="FunCoup" id="A0A8V0XAD7">
    <property type="interactions" value="31"/>
</dbReference>
<keyword evidence="7" id="KW-1185">Reference proteome</keyword>
<feature type="compositionally biased region" description="Basic and acidic residues" evidence="3">
    <location>
        <begin position="1"/>
        <end position="11"/>
    </location>
</feature>
<reference evidence="6" key="1">
    <citation type="submission" date="2020-11" db="EMBL/GenBank/DDBJ databases">
        <title>Gallus gallus (Chicken) genome, bGalGal1, GRCg7b, maternal haplotype autosomes + Z &amp; W.</title>
        <authorList>
            <person name="Warren W."/>
            <person name="Formenti G."/>
            <person name="Fedrigo O."/>
            <person name="Haase B."/>
            <person name="Mountcastle J."/>
            <person name="Balacco J."/>
            <person name="Tracey A."/>
            <person name="Schneider V."/>
            <person name="Okimoto R."/>
            <person name="Cheng H."/>
            <person name="Hawken R."/>
            <person name="Howe K."/>
            <person name="Jarvis E.D."/>
        </authorList>
    </citation>
    <scope>NUCLEOTIDE SEQUENCE [LARGE SCALE GENOMIC DNA]</scope>
    <source>
        <strain evidence="6">Broiler</strain>
    </source>
</reference>
<dbReference type="InterPro" id="IPR029071">
    <property type="entry name" value="Ubiquitin-like_domsf"/>
</dbReference>
<evidence type="ECO:0000256" key="1">
    <source>
        <dbReference type="ARBA" id="ARBA00022658"/>
    </source>
</evidence>
<evidence type="ECO:0000313" key="7">
    <source>
        <dbReference type="Proteomes" id="UP000000539"/>
    </source>
</evidence>
<dbReference type="InterPro" id="IPR008937">
    <property type="entry name" value="Ras-like_GEF"/>
</dbReference>
<dbReference type="SUPFAM" id="SSF54236">
    <property type="entry name" value="Ubiquitin-like"/>
    <property type="match status" value="1"/>
</dbReference>
<feature type="region of interest" description="Disordered" evidence="3">
    <location>
        <begin position="1"/>
        <end position="41"/>
    </location>
</feature>
<dbReference type="Gene3D" id="1.10.840.10">
    <property type="entry name" value="Ras guanine-nucleotide exchange factors catalytic domain"/>
    <property type="match status" value="1"/>
</dbReference>
<dbReference type="Pfam" id="PF00617">
    <property type="entry name" value="RasGEF"/>
    <property type="match status" value="1"/>
</dbReference>
<dbReference type="GeneTree" id="ENSGT00940000161403"/>
<dbReference type="PROSITE" id="PS50200">
    <property type="entry name" value="RA"/>
    <property type="match status" value="1"/>
</dbReference>
<accession>A0A8V0XAD7</accession>
<dbReference type="Ensembl" id="ENSGALT00010005822.1">
    <property type="protein sequence ID" value="ENSGALP00010003616.1"/>
    <property type="gene ID" value="ENSGALG00010002536.1"/>
</dbReference>
<dbReference type="Proteomes" id="UP000000539">
    <property type="component" value="Chromosome 16"/>
</dbReference>
<dbReference type="InterPro" id="IPR019804">
    <property type="entry name" value="Ras_G-nucl-exch_fac_CS"/>
</dbReference>
<dbReference type="Pfam" id="PF00788">
    <property type="entry name" value="RA"/>
    <property type="match status" value="1"/>
</dbReference>
<dbReference type="PANTHER" id="PTHR23113:SF367">
    <property type="entry name" value="RAL GUANINE NUCLEOTIDE DISSOCIATION STIMULATOR-LIKE 2 ISOFORM X1"/>
    <property type="match status" value="1"/>
</dbReference>
<keyword evidence="1 2" id="KW-0344">Guanine-nucleotide releasing factor</keyword>
<feature type="domain" description="Ras-GEF" evidence="4">
    <location>
        <begin position="288"/>
        <end position="546"/>
    </location>
</feature>
<evidence type="ECO:0000256" key="2">
    <source>
        <dbReference type="PROSITE-ProRule" id="PRU00168"/>
    </source>
</evidence>
<evidence type="ECO:0000256" key="3">
    <source>
        <dbReference type="SAM" id="MobiDB-lite"/>
    </source>
</evidence>
<dbReference type="CDD" id="cd00155">
    <property type="entry name" value="RasGEF"/>
    <property type="match status" value="1"/>
</dbReference>
<dbReference type="SUPFAM" id="SSF48366">
    <property type="entry name" value="Ras GEF"/>
    <property type="match status" value="1"/>
</dbReference>
<gene>
    <name evidence="6" type="primary">RGL2</name>
</gene>
<protein>
    <submittedName>
        <fullName evidence="6">Ral guanine nucleotide dissociation stimulator like 2</fullName>
    </submittedName>
</protein>
<name>A0A8V0XAD7_CHICK</name>
<evidence type="ECO:0000313" key="6">
    <source>
        <dbReference type="Ensembl" id="ENSGALP00010003616.1"/>
    </source>
</evidence>
<dbReference type="OrthoDB" id="26687at2759"/>
<dbReference type="GO" id="GO:0051897">
    <property type="term" value="P:positive regulation of phosphatidylinositol 3-kinase/protein kinase B signal transduction"/>
    <property type="evidence" value="ECO:0007669"/>
    <property type="project" value="Ensembl"/>
</dbReference>
<proteinExistence type="predicted"/>
<sequence>MSPPQRLRDPISPRPYNVPSVSPRPICPRRPHDVPISPQCPHGPIFLPPATSPYPHDVPTTSPYPPHCPHIPIPHIPPFPPAVPIPPHCPHTPPVPPAVPISPPSSHPPTVPIPHTPLMPPTVPPVLTPPRCPHTPPLSHTPYPLNAPRCPHIPIPHIPPCPPAVPIPHTPHPPNAPCCPHTPYPIPLSPYPPAVPIPHTPHPPDAPRCPHRALAELLPRWLQDYPEDFGDAAAVGLAERLGAVLGPDAAVGQWLRELRDPTVPPDPPGDPYGDGDGDADPLEILSFQAQEVAEQLTLTEAELFLRLRPYECLGSLWSQRDKKGGHGGCPSVRATVRHFNRVAAAVVTSCLGGAGLRPPQRARLLEKWIRVAQECRALRNFSSLCAIISALQSNPIHRLRHSWGEISRDAQRSYEELSALCSEQNNFSASRRLLLVGPRTHPYRTPYPPHSHPTATPYPGVVPYLGTFLRDLVMLDAAMKDEVEDGWINFEKRRKEFEVLAQLSALQSSCRSYRLQPRPHFQRWLWGLRVLPEGHSHTLSCAIEPPGPPPLSPRPPRPTLVITHFSSLDAPPAPAAPPAPPPAPSLSPPRCHRRSASCGAALSPSGSDCRIVRVRMELHNGSLYKSILVRITSQEKTPAVVTKALEKHGQGGGSAPQFQLVQLLPDHRELPLPPSANVFYAMSGQSCDFALRPRGPQPQ</sequence>
<dbReference type="GO" id="GO:0007264">
    <property type="term" value="P:small GTPase-mediated signal transduction"/>
    <property type="evidence" value="ECO:0007669"/>
    <property type="project" value="InterPro"/>
</dbReference>
<dbReference type="PANTHER" id="PTHR23113">
    <property type="entry name" value="GUANINE NUCLEOTIDE EXCHANGE FACTOR"/>
    <property type="match status" value="1"/>
</dbReference>
<feature type="domain" description="Ras-associating" evidence="5">
    <location>
        <begin position="608"/>
        <end position="696"/>
    </location>
</feature>
<evidence type="ECO:0000259" key="5">
    <source>
        <dbReference type="PROSITE" id="PS50200"/>
    </source>
</evidence>
<organism evidence="6 7">
    <name type="scientific">Gallus gallus</name>
    <name type="common">Chicken</name>
    <dbReference type="NCBI Taxonomy" id="9031"/>
    <lineage>
        <taxon>Eukaryota</taxon>
        <taxon>Metazoa</taxon>
        <taxon>Chordata</taxon>
        <taxon>Craniata</taxon>
        <taxon>Vertebrata</taxon>
        <taxon>Euteleostomi</taxon>
        <taxon>Archelosauria</taxon>
        <taxon>Archosauria</taxon>
        <taxon>Dinosauria</taxon>
        <taxon>Saurischia</taxon>
        <taxon>Theropoda</taxon>
        <taxon>Coelurosauria</taxon>
        <taxon>Aves</taxon>
        <taxon>Neognathae</taxon>
        <taxon>Galloanserae</taxon>
        <taxon>Galliformes</taxon>
        <taxon>Phasianidae</taxon>
        <taxon>Phasianinae</taxon>
        <taxon>Gallus</taxon>
    </lineage>
</organism>
<dbReference type="InterPro" id="IPR036964">
    <property type="entry name" value="RASGEF_cat_dom_sf"/>
</dbReference>
<dbReference type="InterPro" id="IPR000159">
    <property type="entry name" value="RA_dom"/>
</dbReference>
<dbReference type="AlphaFoldDB" id="A0A8V0XAD7"/>
<reference evidence="6" key="3">
    <citation type="submission" date="2025-09" db="UniProtKB">
        <authorList>
            <consortium name="Ensembl"/>
        </authorList>
    </citation>
    <scope>IDENTIFICATION</scope>
    <source>
        <strain evidence="6">broiler</strain>
    </source>
</reference>
<evidence type="ECO:0000259" key="4">
    <source>
        <dbReference type="PROSITE" id="PS50009"/>
    </source>
</evidence>
<feature type="compositionally biased region" description="Pro residues" evidence="3">
    <location>
        <begin position="571"/>
        <end position="587"/>
    </location>
</feature>
<reference evidence="6" key="2">
    <citation type="submission" date="2025-08" db="UniProtKB">
        <authorList>
            <consortium name="Ensembl"/>
        </authorList>
    </citation>
    <scope>IDENTIFICATION</scope>
    <source>
        <strain evidence="6">broiler</strain>
    </source>
</reference>
<dbReference type="GO" id="GO:0032485">
    <property type="term" value="P:regulation of Ral protein signal transduction"/>
    <property type="evidence" value="ECO:0007669"/>
    <property type="project" value="Ensembl"/>
</dbReference>
<dbReference type="InterPro" id="IPR023578">
    <property type="entry name" value="Ras_GEF_dom_sf"/>
</dbReference>
<dbReference type="Gene3D" id="3.10.20.90">
    <property type="entry name" value="Phosphatidylinositol 3-kinase Catalytic Subunit, Chain A, domain 1"/>
    <property type="match status" value="1"/>
</dbReference>
<dbReference type="PROSITE" id="PS00720">
    <property type="entry name" value="RASGEF"/>
    <property type="match status" value="1"/>
</dbReference>
<dbReference type="SMART" id="SM00314">
    <property type="entry name" value="RA"/>
    <property type="match status" value="1"/>
</dbReference>
<dbReference type="SMART" id="SM00147">
    <property type="entry name" value="RasGEF"/>
    <property type="match status" value="1"/>
</dbReference>